<dbReference type="Proteomes" id="UP000638263">
    <property type="component" value="Unassembled WGS sequence"/>
</dbReference>
<reference evidence="3" key="1">
    <citation type="journal article" date="2014" name="Int. J. Syst. Evol. Microbiol.">
        <title>Complete genome sequence of Corynebacterium casei LMG S-19264T (=DSM 44701T), isolated from a smear-ripened cheese.</title>
        <authorList>
            <consortium name="US DOE Joint Genome Institute (JGI-PGF)"/>
            <person name="Walter F."/>
            <person name="Albersmeier A."/>
            <person name="Kalinowski J."/>
            <person name="Ruckert C."/>
        </authorList>
    </citation>
    <scope>NUCLEOTIDE SEQUENCE</scope>
    <source>
        <strain evidence="3">CGMCC 4.3508</strain>
    </source>
</reference>
<feature type="compositionally biased region" description="Gly residues" evidence="1">
    <location>
        <begin position="275"/>
        <end position="298"/>
    </location>
</feature>
<feature type="compositionally biased region" description="Pro residues" evidence="1">
    <location>
        <begin position="154"/>
        <end position="165"/>
    </location>
</feature>
<dbReference type="AlphaFoldDB" id="A0A917RYI5"/>
<feature type="transmembrane region" description="Helical" evidence="2">
    <location>
        <begin position="365"/>
        <end position="384"/>
    </location>
</feature>
<evidence type="ECO:0000313" key="3">
    <source>
        <dbReference type="EMBL" id="GGL44973.1"/>
    </source>
</evidence>
<feature type="transmembrane region" description="Helical" evidence="2">
    <location>
        <begin position="324"/>
        <end position="353"/>
    </location>
</feature>
<dbReference type="RefSeq" id="WP_063000898.1">
    <property type="nucleotide sequence ID" value="NZ_BMMH01000038.1"/>
</dbReference>
<feature type="compositionally biased region" description="Low complexity" evidence="1">
    <location>
        <begin position="299"/>
        <end position="318"/>
    </location>
</feature>
<feature type="compositionally biased region" description="Gly residues" evidence="1">
    <location>
        <begin position="241"/>
        <end position="252"/>
    </location>
</feature>
<name>A0A917RYI5_9NOCA</name>
<keyword evidence="2" id="KW-0472">Membrane</keyword>
<feature type="region of interest" description="Disordered" evidence="1">
    <location>
        <begin position="1"/>
        <end position="319"/>
    </location>
</feature>
<proteinExistence type="predicted"/>
<evidence type="ECO:0000256" key="1">
    <source>
        <dbReference type="SAM" id="MobiDB-lite"/>
    </source>
</evidence>
<organism evidence="3 4">
    <name type="scientific">Nocardia jinanensis</name>
    <dbReference type="NCBI Taxonomy" id="382504"/>
    <lineage>
        <taxon>Bacteria</taxon>
        <taxon>Bacillati</taxon>
        <taxon>Actinomycetota</taxon>
        <taxon>Actinomycetes</taxon>
        <taxon>Mycobacteriales</taxon>
        <taxon>Nocardiaceae</taxon>
        <taxon>Nocardia</taxon>
    </lineage>
</organism>
<accession>A0A917RYI5</accession>
<feature type="compositionally biased region" description="Gly residues" evidence="1">
    <location>
        <begin position="166"/>
        <end position="190"/>
    </location>
</feature>
<gene>
    <name evidence="3" type="ORF">GCM10011588_69550</name>
</gene>
<feature type="compositionally biased region" description="Low complexity" evidence="1">
    <location>
        <begin position="133"/>
        <end position="153"/>
    </location>
</feature>
<evidence type="ECO:0008006" key="5">
    <source>
        <dbReference type="Google" id="ProtNLM"/>
    </source>
</evidence>
<dbReference type="EMBL" id="BMMH01000038">
    <property type="protein sequence ID" value="GGL44973.1"/>
    <property type="molecule type" value="Genomic_DNA"/>
</dbReference>
<reference evidence="3" key="2">
    <citation type="submission" date="2020-09" db="EMBL/GenBank/DDBJ databases">
        <authorList>
            <person name="Sun Q."/>
            <person name="Zhou Y."/>
        </authorList>
    </citation>
    <scope>NUCLEOTIDE SEQUENCE</scope>
    <source>
        <strain evidence="3">CGMCC 4.3508</strain>
    </source>
</reference>
<sequence>MSTPQDPRDSGETPEENSTDRPEPDSGTAGRSAADRPLESPDEPSRTPGAPQQPETAEPSDARGAGSHDPPTEYLPKLLGRESRPAGGAAGPGRPTPEPDKGSAAYEHGWQPGAQPAGGEVPPQAWSARPEEQSPGQAWQQQSPGGQQPRGGSPYPPQGGYPPPGEYGGGAEQPGGGYGGQQPGGYGGQPGWNTPEQQGWGAPEQQSWGAPEQQGWGAPEQQGRGAPEPQGRGAQEQPGWGAQGQPGWGAQGQPGWSTSEQQGWGGAPGAQQGWSGTGAPGGQQGPGGWPGGTPGPGGYPAYPEQQQYQPYGTTQQPERSGPQVLSIIGFVCAAVSLLFCPLVFGAAGIVLGVVGHIRGEPLGKWAAIAAAICLVVGVAIGLLLTGTEIVPNESFG</sequence>
<keyword evidence="4" id="KW-1185">Reference proteome</keyword>
<evidence type="ECO:0000313" key="4">
    <source>
        <dbReference type="Proteomes" id="UP000638263"/>
    </source>
</evidence>
<protein>
    <recommendedName>
        <fullName evidence="5">DUF4190 domain-containing protein</fullName>
    </recommendedName>
</protein>
<keyword evidence="2" id="KW-0812">Transmembrane</keyword>
<comment type="caution">
    <text evidence="3">The sequence shown here is derived from an EMBL/GenBank/DDBJ whole genome shotgun (WGS) entry which is preliminary data.</text>
</comment>
<feature type="compositionally biased region" description="Basic and acidic residues" evidence="1">
    <location>
        <begin position="1"/>
        <end position="11"/>
    </location>
</feature>
<feature type="compositionally biased region" description="Basic and acidic residues" evidence="1">
    <location>
        <begin position="33"/>
        <end position="45"/>
    </location>
</feature>
<evidence type="ECO:0000256" key="2">
    <source>
        <dbReference type="SAM" id="Phobius"/>
    </source>
</evidence>
<keyword evidence="2" id="KW-1133">Transmembrane helix</keyword>